<evidence type="ECO:0000313" key="12">
    <source>
        <dbReference type="EMBL" id="ECT1480194.1"/>
    </source>
</evidence>
<organism evidence="2">
    <name type="scientific">Salmonella anatum</name>
    <dbReference type="NCBI Taxonomy" id="58712"/>
    <lineage>
        <taxon>Bacteria</taxon>
        <taxon>Pseudomonadati</taxon>
        <taxon>Pseudomonadota</taxon>
        <taxon>Gammaproteobacteria</taxon>
        <taxon>Enterobacterales</taxon>
        <taxon>Enterobacteriaceae</taxon>
        <taxon>Salmonella</taxon>
    </lineage>
</organism>
<dbReference type="EMBL" id="AAHPVZ010000044">
    <property type="protein sequence ID" value="EBZ0400192.1"/>
    <property type="molecule type" value="Genomic_DNA"/>
</dbReference>
<evidence type="ECO:0000313" key="9">
    <source>
        <dbReference type="EMBL" id="ECS2636256.1"/>
    </source>
</evidence>
<dbReference type="EMBL" id="AAKMPV010000052">
    <property type="protein sequence ID" value="ECT3926515.1"/>
    <property type="molecule type" value="Genomic_DNA"/>
</dbReference>
<name>A0A2T8MID1_SALAN</name>
<dbReference type="EMBL" id="AAKLVW010000089">
    <property type="protein sequence ID" value="ECT1480194.1"/>
    <property type="molecule type" value="Genomic_DNA"/>
</dbReference>
<evidence type="ECO:0000313" key="17">
    <source>
        <dbReference type="EMBL" id="ECV0338638.1"/>
    </source>
</evidence>
<dbReference type="EMBL" id="AAKSWZ010000073">
    <property type="protein sequence ID" value="ECV0506710.1"/>
    <property type="molecule type" value="Genomic_DNA"/>
</dbReference>
<dbReference type="EMBL" id="AAHFSU010000002">
    <property type="protein sequence ID" value="EBV5957965.1"/>
    <property type="molecule type" value="Genomic_DNA"/>
</dbReference>
<evidence type="ECO:0000313" key="11">
    <source>
        <dbReference type="EMBL" id="ECS6136446.1"/>
    </source>
</evidence>
<evidence type="ECO:0000313" key="21">
    <source>
        <dbReference type="EMBL" id="HAE8375333.1"/>
    </source>
</evidence>
<dbReference type="EMBL" id="AAKSYA010000009">
    <property type="protein sequence ID" value="ECV0338638.1"/>
    <property type="molecule type" value="Genomic_DNA"/>
</dbReference>
<reference evidence="5" key="5">
    <citation type="submission" date="2018-09" db="EMBL/GenBank/DDBJ databases">
        <authorList>
            <consortium name="NARMS: The National Antimicrobial Resistance Monitoring System"/>
        </authorList>
    </citation>
    <scope>NUCLEOTIDE SEQUENCE</scope>
    <source>
        <strain evidence="12">FSIS11811949</strain>
        <strain evidence="18">FSIS11813686</strain>
        <strain evidence="5">FSIS11813694</strain>
        <strain evidence="13">FSIS11813894</strain>
        <strain evidence="1">FSIS11921149</strain>
        <strain evidence="9">FSIS1605746</strain>
    </source>
</reference>
<reference evidence="2" key="4">
    <citation type="submission" date="2018-07" db="EMBL/GenBank/DDBJ databases">
        <authorList>
            <consortium name="GenomeTrakr network: Whole genome sequencing for foodborne pathogen traceback"/>
        </authorList>
    </citation>
    <scope>NUCLEOTIDE SEQUENCE</scope>
    <source>
        <strain evidence="3">AZ-TG74568</strain>
        <strain evidence="2">AZ-TG74784</strain>
        <strain evidence="14">FSIS11808940</strain>
        <strain evidence="8">FSIS11919908</strain>
        <strain evidence="11">FSIS1609251</strain>
        <strain evidence="17">FSIS21822075</strain>
        <strain evidence="15">HIY0183</strain>
    </source>
</reference>
<dbReference type="EMBL" id="DAAGON010000001">
    <property type="protein sequence ID" value="HAB3940275.1"/>
    <property type="molecule type" value="Genomic_DNA"/>
</dbReference>
<dbReference type="EMBL" id="AAHUUN010000001">
    <property type="protein sequence ID" value="ECA5737652.1"/>
    <property type="molecule type" value="Genomic_DNA"/>
</dbReference>
<reference evidence="19" key="8">
    <citation type="submission" date="2019-10" db="EMBL/GenBank/DDBJ databases">
        <authorList>
            <consortium name="NCBI Pathogen Detection Project"/>
        </authorList>
    </citation>
    <scope>NUCLEOTIDE SEQUENCE</scope>
    <source>
        <strain evidence="21">CDC B1487</strain>
        <strain evidence="20">M131</strain>
        <strain evidence="19">Salmonella enterica</strain>
    </source>
</reference>
<evidence type="ECO:0000313" key="5">
    <source>
        <dbReference type="EMBL" id="EBZ0400192.1"/>
    </source>
</evidence>
<reference evidence="16" key="2">
    <citation type="submission" date="2018-07" db="EMBL/GenBank/DDBJ databases">
        <authorList>
            <consortium name="Veterinary Laboratory Investigation and Response Network"/>
        </authorList>
    </citation>
    <scope>NUCLEOTIDE SEQUENCE</scope>
    <source>
        <strain evidence="16">V-CLASP-D-45</strain>
    </source>
</reference>
<dbReference type="EMBL" id="AAFZFQ010000010">
    <property type="protein sequence ID" value="EBL4823450.1"/>
    <property type="molecule type" value="Genomic_DNA"/>
</dbReference>
<dbReference type="EMBL" id="DAATFV010000021">
    <property type="protein sequence ID" value="HAE8375333.1"/>
    <property type="molecule type" value="Genomic_DNA"/>
</dbReference>
<evidence type="ECO:0000313" key="14">
    <source>
        <dbReference type="EMBL" id="ECU1187853.1"/>
    </source>
</evidence>
<evidence type="ECO:0000313" key="8">
    <source>
        <dbReference type="EMBL" id="ECB8973169.1"/>
    </source>
</evidence>
<evidence type="ECO:0000313" key="4">
    <source>
        <dbReference type="EMBL" id="EBX5014201.1"/>
    </source>
</evidence>
<dbReference type="EMBL" id="AAKKDH010000009">
    <property type="protein sequence ID" value="ECS6136446.1"/>
    <property type="molecule type" value="Genomic_DNA"/>
</dbReference>
<reference evidence="19" key="1">
    <citation type="journal article" date="2018" name="Genome Biol.">
        <title>SKESA: strategic k-mer extension for scrupulous assemblies.</title>
        <authorList>
            <person name="Souvorov A."/>
            <person name="Agarwala R."/>
            <person name="Lipman D.J."/>
        </authorList>
    </citation>
    <scope>NUCLEOTIDE SEQUENCE</scope>
    <source>
        <strain evidence="21">CDC B1487</strain>
        <strain evidence="20">M131</strain>
        <strain evidence="19">Salmonella enterica</strain>
    </source>
</reference>
<evidence type="ECO:0000313" key="22">
    <source>
        <dbReference type="EMBL" id="TRG47706.1"/>
    </source>
</evidence>
<dbReference type="Proteomes" id="UP000319232">
    <property type="component" value="Unassembled WGS sequence"/>
</dbReference>
<evidence type="ECO:0000313" key="15">
    <source>
        <dbReference type="EMBL" id="ECU4734889.1"/>
    </source>
</evidence>
<dbReference type="EMBL" id="AAKQAO010000005">
    <property type="protein sequence ID" value="ECU4734889.1"/>
    <property type="molecule type" value="Genomic_DNA"/>
</dbReference>
<evidence type="ECO:0000313" key="13">
    <source>
        <dbReference type="EMBL" id="ECT3926515.1"/>
    </source>
</evidence>
<dbReference type="EMBL" id="AAHFTY010000001">
    <property type="protein sequence ID" value="EBV6099534.1"/>
    <property type="molecule type" value="Genomic_DNA"/>
</dbReference>
<evidence type="ECO:0000313" key="20">
    <source>
        <dbReference type="EMBL" id="HAE4848607.1"/>
    </source>
</evidence>
<protein>
    <submittedName>
        <fullName evidence="2">DUF1441 family protein</fullName>
    </submittedName>
</protein>
<dbReference type="EMBL" id="AAKRBH010000002">
    <property type="protein sequence ID" value="ECU7854589.1"/>
    <property type="molecule type" value="Genomic_DNA"/>
</dbReference>
<dbReference type="EMBL" id="AAHZBB010000001">
    <property type="protein sequence ID" value="ECB8973169.1"/>
    <property type="molecule type" value="Genomic_DNA"/>
</dbReference>
<evidence type="ECO:0000313" key="19">
    <source>
        <dbReference type="EMBL" id="HAB3940275.1"/>
    </source>
</evidence>
<dbReference type="AlphaFoldDB" id="A0A2T8MID1"/>
<sequence length="163" mass="18450">MDGELKNLKCNICQLAAITGLHRQTVVSRLSGVPLAPGSNEKNKLYLLTDVIRVLMETPVSQAAEHQDPNKMTPKERKNWFDSEKGRFWLEKEMKQVVPLPEVRQQMAAIVKAITQVLEVWSDKLERDKGWSADQLNEAQDVVDEARILLVKAIQETADDDGE</sequence>
<dbReference type="RefSeq" id="WP_000348541.1">
    <property type="nucleotide sequence ID" value="NZ_CALPAM010000002.1"/>
</dbReference>
<evidence type="ECO:0000313" key="6">
    <source>
        <dbReference type="EMBL" id="ECA5737652.1"/>
    </source>
</evidence>
<evidence type="ECO:0000313" key="23">
    <source>
        <dbReference type="Proteomes" id="UP000319232"/>
    </source>
</evidence>
<evidence type="ECO:0000313" key="18">
    <source>
        <dbReference type="EMBL" id="ECV0506710.1"/>
    </source>
</evidence>
<evidence type="ECO:0000313" key="3">
    <source>
        <dbReference type="EMBL" id="EBV6099534.1"/>
    </source>
</evidence>
<reference evidence="10" key="3">
    <citation type="submission" date="2018-07" db="EMBL/GenBank/DDBJ databases">
        <authorList>
            <consortium name="PulseNet: The National Subtyping Network for Foodborne Disease Surveillance"/>
            <person name="Tarr C.L."/>
            <person name="Trees E."/>
            <person name="Katz L.S."/>
            <person name="Carleton-Romer H.A."/>
            <person name="Stroika S."/>
            <person name="Kucerova Z."/>
            <person name="Roache K.F."/>
            <person name="Sabol A.L."/>
            <person name="Besser J."/>
            <person name="Gerner-Smidt P."/>
        </authorList>
    </citation>
    <scope>NUCLEOTIDE SEQUENCE</scope>
    <source>
        <strain evidence="10">PNUSAS001766</strain>
    </source>
</reference>
<dbReference type="EMBL" id="AAKOYA010000019">
    <property type="protein sequence ID" value="ECU1187853.1"/>
    <property type="molecule type" value="Genomic_DNA"/>
</dbReference>
<comment type="caution">
    <text evidence="2">The sequence shown here is derived from an EMBL/GenBank/DDBJ whole genome shotgun (WGS) entry which is preliminary data.</text>
</comment>
<evidence type="ECO:0000313" key="16">
    <source>
        <dbReference type="EMBL" id="ECU7854589.1"/>
    </source>
</evidence>
<evidence type="ECO:0000313" key="10">
    <source>
        <dbReference type="EMBL" id="ECS2824742.1"/>
    </source>
</evidence>
<evidence type="ECO:0000313" key="1">
    <source>
        <dbReference type="EMBL" id="EBL4823450.1"/>
    </source>
</evidence>
<accession>A0A2T8MID1</accession>
<proteinExistence type="predicted"/>
<dbReference type="InterPro" id="IPR009901">
    <property type="entry name" value="Phage_VT1-Sakai_H0025"/>
</dbReference>
<dbReference type="EMBL" id="AAHVYN010000001">
    <property type="protein sequence ID" value="ECA9354230.1"/>
    <property type="molecule type" value="Genomic_DNA"/>
</dbReference>
<dbReference type="EMBL" id="AAHLLN010000001">
    <property type="protein sequence ID" value="EBX5014201.1"/>
    <property type="molecule type" value="Genomic_DNA"/>
</dbReference>
<gene>
    <name evidence="10" type="ORF">A2O73_01235</name>
    <name evidence="9" type="ORF">AZF31_02615</name>
    <name evidence="16" type="ORF">BEU90_08190</name>
    <name evidence="11" type="ORF">BUM38_15930</name>
    <name evidence="18" type="ORF">D3F51_23545</name>
    <name evidence="17" type="ORF">D3T63_08820</name>
    <name evidence="13" type="ORF">D4T67_21640</name>
    <name evidence="5" type="ORF">D6A11_13840</name>
    <name evidence="14" type="ORF">DNB52_13680</name>
    <name evidence="4" type="ORF">DSF50_02455</name>
    <name evidence="12" type="ORF">DUZ69_23880</name>
    <name evidence="6" type="ORF">EL818_00450</name>
    <name evidence="7" type="ORF">ET894_04125</name>
    <name evidence="15" type="ORF">EVA07_07765</name>
    <name evidence="8" type="ORF">FAC46_02565</name>
    <name evidence="1" type="ORF">FFW56_12200</name>
    <name evidence="22" type="ORF">FG704_013950</name>
    <name evidence="20" type="ORF">G4D51_002159</name>
    <name evidence="19" type="ORF">GB592_04075</name>
    <name evidence="21" type="ORF">GNC26_003957</name>
    <name evidence="3" type="ORF">OB37_03155</name>
    <name evidence="2" type="ORF">SQ33_07170</name>
</gene>
<evidence type="ECO:0000313" key="7">
    <source>
        <dbReference type="EMBL" id="ECA9354230.1"/>
    </source>
</evidence>
<evidence type="ECO:0000313" key="2">
    <source>
        <dbReference type="EMBL" id="EBV5957965.1"/>
    </source>
</evidence>
<reference evidence="7" key="7">
    <citation type="submission" date="2019-01" db="EMBL/GenBank/DDBJ databases">
        <authorList>
            <person name="Ashton P.M."/>
            <person name="Dallman T."/>
            <person name="Nair S."/>
            <person name="De Pinna E."/>
            <person name="Peters T."/>
            <person name="Grant K."/>
        </authorList>
    </citation>
    <scope>NUCLEOTIDE SEQUENCE</scope>
    <source>
        <strain evidence="4">373208</strain>
        <strain evidence="6">579117</strain>
        <strain evidence="7">623198</strain>
    </source>
</reference>
<dbReference type="Pfam" id="PF07278">
    <property type="entry name" value="DUF1441"/>
    <property type="match status" value="1"/>
</dbReference>
<dbReference type="EMBL" id="VCUW02000008">
    <property type="protein sequence ID" value="TRG47706.1"/>
    <property type="molecule type" value="Genomic_DNA"/>
</dbReference>
<dbReference type="EMBL" id="AAKJCB010000001">
    <property type="protein sequence ID" value="ECS2824742.1"/>
    <property type="molecule type" value="Genomic_DNA"/>
</dbReference>
<dbReference type="EMBL" id="AAKJAJ010000001">
    <property type="protein sequence ID" value="ECS2636256.1"/>
    <property type="molecule type" value="Genomic_DNA"/>
</dbReference>
<dbReference type="EMBL" id="DAASBR010000013">
    <property type="protein sequence ID" value="HAE4848607.1"/>
    <property type="molecule type" value="Genomic_DNA"/>
</dbReference>
<reference evidence="22 23" key="6">
    <citation type="journal article" date="2019" name="Appl. Environ. Microbiol.">
        <title>Clinically Unreported Salmonellosis Outbreak Detected via Comparative Genomic Analysis of Municipal Wastewater Salmonella Isolates.</title>
        <authorList>
            <person name="Diemert S."/>
            <person name="Yan T."/>
        </authorList>
    </citation>
    <scope>NUCLEOTIDE SEQUENCE [LARGE SCALE GENOMIC DNA]</scope>
    <source>
        <strain evidence="22 23">HIY0183</strain>
    </source>
</reference>